<evidence type="ECO:0000256" key="3">
    <source>
        <dbReference type="ARBA" id="ARBA00022448"/>
    </source>
</evidence>
<keyword evidence="3 15" id="KW-0813">Transport</keyword>
<evidence type="ECO:0000256" key="16">
    <source>
        <dbReference type="SAM" id="MobiDB-lite"/>
    </source>
</evidence>
<dbReference type="InParanoid" id="A0A067MJA4"/>
<keyword evidence="7" id="KW-0007">Acetylation</keyword>
<protein>
    <recommendedName>
        <fullName evidence="14 15">ATP synthase F(0) complex subunit e, mitochondrial</fullName>
    </recommendedName>
</protein>
<keyword evidence="11 15" id="KW-0066">ATP synthesis</keyword>
<organism evidence="17 18">
    <name type="scientific">Botryobasidium botryosum (strain FD-172 SS1)</name>
    <dbReference type="NCBI Taxonomy" id="930990"/>
    <lineage>
        <taxon>Eukaryota</taxon>
        <taxon>Fungi</taxon>
        <taxon>Dikarya</taxon>
        <taxon>Basidiomycota</taxon>
        <taxon>Agaricomycotina</taxon>
        <taxon>Agaricomycetes</taxon>
        <taxon>Cantharellales</taxon>
        <taxon>Botryobasidiaceae</taxon>
        <taxon>Botryobasidium</taxon>
    </lineage>
</organism>
<evidence type="ECO:0000256" key="7">
    <source>
        <dbReference type="ARBA" id="ARBA00022990"/>
    </source>
</evidence>
<comment type="subcellular location">
    <subcellularLocation>
        <location evidence="1 15">Mitochondrion inner membrane</location>
    </subcellularLocation>
</comment>
<dbReference type="PANTHER" id="PTHR12427">
    <property type="entry name" value="ATP SYNTHASE E CHAIN, MITOCHONDRIAL"/>
    <property type="match status" value="1"/>
</dbReference>
<dbReference type="AlphaFoldDB" id="A0A067MJA4"/>
<dbReference type="GO" id="GO:0015986">
    <property type="term" value="P:proton motive force-driven ATP synthesis"/>
    <property type="evidence" value="ECO:0007669"/>
    <property type="project" value="InterPro"/>
</dbReference>
<dbReference type="PANTHER" id="PTHR12427:SF1">
    <property type="entry name" value="ATP SYNTHASE SUBUNIT E, MITOCHONDRIAL"/>
    <property type="match status" value="1"/>
</dbReference>
<evidence type="ECO:0000313" key="18">
    <source>
        <dbReference type="Proteomes" id="UP000027195"/>
    </source>
</evidence>
<evidence type="ECO:0000256" key="14">
    <source>
        <dbReference type="ARBA" id="ARBA00074682"/>
    </source>
</evidence>
<keyword evidence="4 15" id="KW-0138">CF(0)</keyword>
<keyword evidence="10" id="KW-0472">Membrane</keyword>
<evidence type="ECO:0000256" key="4">
    <source>
        <dbReference type="ARBA" id="ARBA00022547"/>
    </source>
</evidence>
<evidence type="ECO:0000256" key="13">
    <source>
        <dbReference type="ARBA" id="ARBA00064647"/>
    </source>
</evidence>
<dbReference type="GO" id="GO:0015078">
    <property type="term" value="F:proton transmembrane transporter activity"/>
    <property type="evidence" value="ECO:0007669"/>
    <property type="project" value="InterPro"/>
</dbReference>
<evidence type="ECO:0000256" key="8">
    <source>
        <dbReference type="ARBA" id="ARBA00023065"/>
    </source>
</evidence>
<dbReference type="GO" id="GO:0005743">
    <property type="term" value="C:mitochondrial inner membrane"/>
    <property type="evidence" value="ECO:0007669"/>
    <property type="project" value="UniProtKB-SubCell"/>
</dbReference>
<evidence type="ECO:0000256" key="1">
    <source>
        <dbReference type="ARBA" id="ARBA00004273"/>
    </source>
</evidence>
<evidence type="ECO:0000313" key="17">
    <source>
        <dbReference type="EMBL" id="KDQ15644.1"/>
    </source>
</evidence>
<dbReference type="HOGENOM" id="CLU_159435_2_0_1"/>
<evidence type="ECO:0000256" key="2">
    <source>
        <dbReference type="ARBA" id="ARBA00007333"/>
    </source>
</evidence>
<comment type="similarity">
    <text evidence="2 15">Belongs to the ATPase e subunit family.</text>
</comment>
<comment type="function">
    <text evidence="12 15">Subunit e, of the mitochondrial membrane ATP synthase complex (F(1)F(0) ATP synthase or Complex V) that produces ATP from ADP in the presence of a proton gradient across the membrane which is generated by electron transport complexes of the respiratory chain. ATP synthase complex consist of a soluble F(1) head domain - the catalytic core - and a membrane F(1) domain - the membrane proton channel. These two domains are linked by a central stalk rotating inside the F(1) region and a stationary peripheral stalk. During catalysis, ATP synthesis in the catalytic domain of F(1) is coupled via a rotary mechanism of the central stalk subunits to proton translocation. In vivo, can only synthesize ATP although its ATP hydrolase activity can be activated artificially in vitro. Part of the complex F(0) domain.</text>
</comment>
<dbReference type="InterPro" id="IPR008386">
    <property type="entry name" value="ATP_synth_F0_esu_mt"/>
</dbReference>
<sequence length="91" mass="10506">MVSPTINVVRYTALATGVLYGVAHRRTLQNRENAKREKHEIERKEKLLERAKDAWKAKNSPPAQDLITNPDDPKFDLEKLVAHWEAQNAHH</sequence>
<keyword evidence="5 15" id="KW-0375">Hydrogen ion transport</keyword>
<keyword evidence="8 15" id="KW-0406">Ion transport</keyword>
<evidence type="ECO:0000256" key="5">
    <source>
        <dbReference type="ARBA" id="ARBA00022781"/>
    </source>
</evidence>
<keyword evidence="9 15" id="KW-0496">Mitochondrion</keyword>
<evidence type="ECO:0000256" key="15">
    <source>
        <dbReference type="RuleBase" id="RU367005"/>
    </source>
</evidence>
<keyword evidence="18" id="KW-1185">Reference proteome</keyword>
<comment type="subunit">
    <text evidence="13">Component of the ATP synthase complex composed at least of ATP5F1A/subunit alpha, ATP5F1B/subunit beta, ATP5MC1/subunit c (homooctomer), MT-ATP6/subunit a, MT-ATP8/subunit 8, ATP5ME/subunit e, ATP5MF/subunit f, ATP5MG/subunit g, ATP5MK/subunit k, ATP5MJ/subunit j, ATP5F1C/subunit gamma, ATP5F1D/subunit delta, ATP5F1E/subunit epsilon, ATP5PF/subunit F6, ATP5PB/subunit b, ATP5PD/subunit d, ATP5PO/subunit OSCP. ATP synthase complex consists of a soluble F(1) head domain (subunits alpha(3) and beta(3)) - the catalytic core - and a membrane F(0) domain - the membrane proton channel (subunits c, a, 8, e, f, g, k and j). These two domains are linked by a central stalk (subunits gamma, delta, and epsilon) rotating inside the F1 region and a stationary peripheral stalk (subunits F6, b, d, and OSCP).</text>
</comment>
<accession>A0A067MJA4</accession>
<name>A0A067MJA4_BOTB1</name>
<proteinExistence type="inferred from homology"/>
<dbReference type="EMBL" id="KL198031">
    <property type="protein sequence ID" value="KDQ15644.1"/>
    <property type="molecule type" value="Genomic_DNA"/>
</dbReference>
<feature type="region of interest" description="Disordered" evidence="16">
    <location>
        <begin position="53"/>
        <end position="72"/>
    </location>
</feature>
<dbReference type="STRING" id="930990.A0A067MJA4"/>
<comment type="subunit">
    <text evidence="15">F-type ATPases have 2 components, CF(1) - the catalytic core - and CF(0) - the membrane proton channel. CF(1) and CF(0) have multiple subunits.</text>
</comment>
<keyword evidence="6 15" id="KW-0999">Mitochondrion inner membrane</keyword>
<reference evidence="18" key="1">
    <citation type="journal article" date="2014" name="Proc. Natl. Acad. Sci. U.S.A.">
        <title>Extensive sampling of basidiomycete genomes demonstrates inadequacy of the white-rot/brown-rot paradigm for wood decay fungi.</title>
        <authorList>
            <person name="Riley R."/>
            <person name="Salamov A.A."/>
            <person name="Brown D.W."/>
            <person name="Nagy L.G."/>
            <person name="Floudas D."/>
            <person name="Held B.W."/>
            <person name="Levasseur A."/>
            <person name="Lombard V."/>
            <person name="Morin E."/>
            <person name="Otillar R."/>
            <person name="Lindquist E.A."/>
            <person name="Sun H."/>
            <person name="LaButti K.M."/>
            <person name="Schmutz J."/>
            <person name="Jabbour D."/>
            <person name="Luo H."/>
            <person name="Baker S.E."/>
            <person name="Pisabarro A.G."/>
            <person name="Walton J.D."/>
            <person name="Blanchette R.A."/>
            <person name="Henrissat B."/>
            <person name="Martin F."/>
            <person name="Cullen D."/>
            <person name="Hibbett D.S."/>
            <person name="Grigoriev I.V."/>
        </authorList>
    </citation>
    <scope>NUCLEOTIDE SEQUENCE [LARGE SCALE GENOMIC DNA]</scope>
    <source>
        <strain evidence="18">FD-172 SS1</strain>
    </source>
</reference>
<evidence type="ECO:0000256" key="11">
    <source>
        <dbReference type="ARBA" id="ARBA00023310"/>
    </source>
</evidence>
<evidence type="ECO:0000256" key="6">
    <source>
        <dbReference type="ARBA" id="ARBA00022792"/>
    </source>
</evidence>
<evidence type="ECO:0000256" key="9">
    <source>
        <dbReference type="ARBA" id="ARBA00023128"/>
    </source>
</evidence>
<evidence type="ECO:0000256" key="12">
    <source>
        <dbReference type="ARBA" id="ARBA00057306"/>
    </source>
</evidence>
<evidence type="ECO:0000256" key="10">
    <source>
        <dbReference type="ARBA" id="ARBA00023136"/>
    </source>
</evidence>
<dbReference type="Proteomes" id="UP000027195">
    <property type="component" value="Unassembled WGS sequence"/>
</dbReference>
<gene>
    <name evidence="17" type="ORF">BOTBODRAFT_187098</name>
</gene>
<dbReference type="GO" id="GO:0045259">
    <property type="term" value="C:proton-transporting ATP synthase complex"/>
    <property type="evidence" value="ECO:0007669"/>
    <property type="project" value="UniProtKB-UniRule"/>
</dbReference>
<dbReference type="OrthoDB" id="2125027at2759"/>
<dbReference type="Pfam" id="PF05680">
    <property type="entry name" value="ATP-synt_E"/>
    <property type="match status" value="1"/>
</dbReference>